<evidence type="ECO:0000259" key="1">
    <source>
        <dbReference type="Pfam" id="PF01593"/>
    </source>
</evidence>
<evidence type="ECO:0000313" key="2">
    <source>
        <dbReference type="EMBL" id="KAF4341505.1"/>
    </source>
</evidence>
<dbReference type="Gene3D" id="3.50.50.60">
    <property type="entry name" value="FAD/NAD(P)-binding domain"/>
    <property type="match status" value="1"/>
</dbReference>
<dbReference type="Proteomes" id="UP000730481">
    <property type="component" value="Unassembled WGS sequence"/>
</dbReference>
<gene>
    <name evidence="2" type="ORF">FBEOM_4550</name>
</gene>
<dbReference type="AlphaFoldDB" id="A0A9P5AMI7"/>
<protein>
    <recommendedName>
        <fullName evidence="1">Amine oxidase domain-containing protein</fullName>
    </recommendedName>
</protein>
<dbReference type="InterPro" id="IPR036188">
    <property type="entry name" value="FAD/NAD-bd_sf"/>
</dbReference>
<dbReference type="InterPro" id="IPR002937">
    <property type="entry name" value="Amino_oxidase"/>
</dbReference>
<accession>A0A9P5AMI7</accession>
<dbReference type="InterPro" id="IPR050281">
    <property type="entry name" value="Flavin_monoamine_oxidase"/>
</dbReference>
<evidence type="ECO:0000313" key="3">
    <source>
        <dbReference type="Proteomes" id="UP000730481"/>
    </source>
</evidence>
<dbReference type="SUPFAM" id="SSF51905">
    <property type="entry name" value="FAD/NAD(P)-binding domain"/>
    <property type="match status" value="1"/>
</dbReference>
<reference evidence="2" key="1">
    <citation type="journal article" date="2017" name="Mycologia">
        <title>Fusarium algeriense, sp. nov., a novel toxigenic crown rot pathogen of durum wheat from Algeria is nested in the Fusarium burgessii species complex.</title>
        <authorList>
            <person name="Laraba I."/>
            <person name="Keddad A."/>
            <person name="Boureghda H."/>
            <person name="Abdallah N."/>
            <person name="Vaughan M.M."/>
            <person name="Proctor R.H."/>
            <person name="Busman M."/>
            <person name="O'Donnell K."/>
        </authorList>
    </citation>
    <scope>NUCLEOTIDE SEQUENCE</scope>
    <source>
        <strain evidence="2">NRRL 25174</strain>
    </source>
</reference>
<dbReference type="Pfam" id="PF01593">
    <property type="entry name" value="Amino_oxidase"/>
    <property type="match status" value="1"/>
</dbReference>
<dbReference type="OrthoDB" id="68575at2759"/>
<proteinExistence type="predicted"/>
<dbReference type="GO" id="GO:0016491">
    <property type="term" value="F:oxidoreductase activity"/>
    <property type="evidence" value="ECO:0007669"/>
    <property type="project" value="InterPro"/>
</dbReference>
<sequence length="475" mass="51450">MKFYSAITFASCASAIVVPNGSAPKYDVDVAVIGGGSAGIHAAVNLQDQGLKVAVIEKEHQIGGHAQTYISPVTKKPTNIGVTLFMNVKSAQQYFNRLKVAIATSNPFTAAANNKQYDFTYGIPIPEQTQAQAAATKEALASAMQTYAQTVLSKYPWIDQGYFLPNPVPEELLMPFGKFAQQNNFSAILPLISQLNWYTGNISTIPTIYGIKNFGPGLLQSVSSEFLVAASGDTRSIYEAAAQVLGESIYLNSKVIKVERKAAGKGVIVVFQQNRKTITLRARKLVVAIPQTRANTRVFDLCEKERHIFTRFKANGYVAGIAHIPGVENGLQNVGAFTPLNVPMVPGTNGFFQTGSPNDFLVGVGSDYDGFSVADSEAVMREELANLGRIGAVPADSAEKVKFPYLENHAPYWLHVTGHDIAKGFYADFLSLEGYRNTYWTGAAFAGHNSALIWNFNDGTVLPAIKKALELETSL</sequence>
<dbReference type="PANTHER" id="PTHR10742">
    <property type="entry name" value="FLAVIN MONOAMINE OXIDASE"/>
    <property type="match status" value="1"/>
</dbReference>
<reference evidence="2" key="2">
    <citation type="submission" date="2020-02" db="EMBL/GenBank/DDBJ databases">
        <title>Identification and distribution of gene clusters putatively required for synthesis of sphingolipid metabolism inhibitors in phylogenetically diverse species of the filamentous fungus Fusarium.</title>
        <authorList>
            <person name="Kim H.-S."/>
            <person name="Busman M."/>
            <person name="Brown D.W."/>
            <person name="Divon H."/>
            <person name="Uhlig S."/>
            <person name="Proctor R.H."/>
        </authorList>
    </citation>
    <scope>NUCLEOTIDE SEQUENCE</scope>
    <source>
        <strain evidence="2">NRRL 25174</strain>
    </source>
</reference>
<name>A0A9P5AMI7_9HYPO</name>
<comment type="caution">
    <text evidence="2">The sequence shown here is derived from an EMBL/GenBank/DDBJ whole genome shotgun (WGS) entry which is preliminary data.</text>
</comment>
<dbReference type="Gene3D" id="1.10.405.20">
    <property type="match status" value="1"/>
</dbReference>
<dbReference type="Gene3D" id="3.30.70.1990">
    <property type="match status" value="1"/>
</dbReference>
<keyword evidence="3" id="KW-1185">Reference proteome</keyword>
<dbReference type="PANTHER" id="PTHR10742:SF419">
    <property type="entry name" value="AMINE OXIDASE DOMAIN-CONTAINING PROTEIN-RELATED"/>
    <property type="match status" value="1"/>
</dbReference>
<feature type="domain" description="Amine oxidase" evidence="1">
    <location>
        <begin position="38"/>
        <end position="297"/>
    </location>
</feature>
<dbReference type="EMBL" id="PVQB02000191">
    <property type="protein sequence ID" value="KAF4341505.1"/>
    <property type="molecule type" value="Genomic_DNA"/>
</dbReference>
<organism evidence="2 3">
    <name type="scientific">Fusarium beomiforme</name>
    <dbReference type="NCBI Taxonomy" id="44412"/>
    <lineage>
        <taxon>Eukaryota</taxon>
        <taxon>Fungi</taxon>
        <taxon>Dikarya</taxon>
        <taxon>Ascomycota</taxon>
        <taxon>Pezizomycotina</taxon>
        <taxon>Sordariomycetes</taxon>
        <taxon>Hypocreomycetidae</taxon>
        <taxon>Hypocreales</taxon>
        <taxon>Nectriaceae</taxon>
        <taxon>Fusarium</taxon>
        <taxon>Fusarium burgessii species complex</taxon>
    </lineage>
</organism>